<feature type="compositionally biased region" description="Low complexity" evidence="1">
    <location>
        <begin position="828"/>
        <end position="843"/>
    </location>
</feature>
<evidence type="ECO:0008006" key="4">
    <source>
        <dbReference type="Google" id="ProtNLM"/>
    </source>
</evidence>
<feature type="compositionally biased region" description="Pro residues" evidence="1">
    <location>
        <begin position="530"/>
        <end position="539"/>
    </location>
</feature>
<dbReference type="Proteomes" id="UP000613740">
    <property type="component" value="Unassembled WGS sequence"/>
</dbReference>
<dbReference type="InterPro" id="IPR036866">
    <property type="entry name" value="RibonucZ/Hydroxyglut_hydro"/>
</dbReference>
<name>A0A835W1L3_9CHLO</name>
<dbReference type="GO" id="GO:0006303">
    <property type="term" value="P:double-strand break repair via nonhomologous end joining"/>
    <property type="evidence" value="ECO:0007669"/>
    <property type="project" value="TreeGrafter"/>
</dbReference>
<accession>A0A835W1L3</accession>
<gene>
    <name evidence="2" type="ORF">HYH02_012894</name>
</gene>
<protein>
    <recommendedName>
        <fullName evidence="4">DNA repair metallo-beta-lactamase domain-containing protein</fullName>
    </recommendedName>
</protein>
<feature type="compositionally biased region" description="Basic and acidic residues" evidence="1">
    <location>
        <begin position="1013"/>
        <end position="1022"/>
    </location>
</feature>
<comment type="caution">
    <text evidence="2">The sequence shown here is derived from an EMBL/GenBank/DDBJ whole genome shotgun (WGS) entry which is preliminary data.</text>
</comment>
<feature type="region of interest" description="Disordered" evidence="1">
    <location>
        <begin position="803"/>
        <end position="1085"/>
    </location>
</feature>
<evidence type="ECO:0000313" key="2">
    <source>
        <dbReference type="EMBL" id="KAG2432761.1"/>
    </source>
</evidence>
<feature type="compositionally biased region" description="Low complexity" evidence="1">
    <location>
        <begin position="411"/>
        <end position="426"/>
    </location>
</feature>
<evidence type="ECO:0000313" key="3">
    <source>
        <dbReference type="Proteomes" id="UP000613740"/>
    </source>
</evidence>
<dbReference type="OrthoDB" id="550091at2759"/>
<dbReference type="GO" id="GO:0003684">
    <property type="term" value="F:damaged DNA binding"/>
    <property type="evidence" value="ECO:0007669"/>
    <property type="project" value="TreeGrafter"/>
</dbReference>
<feature type="compositionally biased region" description="Acidic residues" evidence="1">
    <location>
        <begin position="437"/>
        <end position="452"/>
    </location>
</feature>
<feature type="region of interest" description="Disordered" evidence="1">
    <location>
        <begin position="748"/>
        <end position="789"/>
    </location>
</feature>
<reference evidence="2" key="1">
    <citation type="journal article" date="2020" name="bioRxiv">
        <title>Comparative genomics of Chlamydomonas.</title>
        <authorList>
            <person name="Craig R.J."/>
            <person name="Hasan A.R."/>
            <person name="Ness R.W."/>
            <person name="Keightley P.D."/>
        </authorList>
    </citation>
    <scope>NUCLEOTIDE SEQUENCE</scope>
    <source>
        <strain evidence="2">CCAP 11/173</strain>
    </source>
</reference>
<proteinExistence type="predicted"/>
<feature type="compositionally biased region" description="Pro residues" evidence="1">
    <location>
        <begin position="874"/>
        <end position="883"/>
    </location>
</feature>
<feature type="region of interest" description="Disordered" evidence="1">
    <location>
        <begin position="523"/>
        <end position="549"/>
    </location>
</feature>
<feature type="region of interest" description="Disordered" evidence="1">
    <location>
        <begin position="214"/>
        <end position="234"/>
    </location>
</feature>
<feature type="region of interest" description="Disordered" evidence="1">
    <location>
        <begin position="622"/>
        <end position="654"/>
    </location>
</feature>
<dbReference type="GO" id="GO:0035312">
    <property type="term" value="F:5'-3' DNA exonuclease activity"/>
    <property type="evidence" value="ECO:0007669"/>
    <property type="project" value="TreeGrafter"/>
</dbReference>
<sequence length="1128" mass="113219">MFLFQGPFGNILHTGDCRFTEEVVRSVRGALGRSPQHGWGEEGGTGHAAGSATAGPSEAAPGGDGDGDGCDEAGSGGGERLDLIYVDCTFADLPLDFPTREEAVRQAEQLVRSWAANTAAGPAASRPPRVYLAADMLGQEPLLTLAGSLGGQPVYVPPPERHREYGFDNADVLRERRDALAALQHHPDLAGRLALSDDPACRFHLCGVRDFAQRGTGGRAGRADSGGGRGAGGSLCRTGSGAGLAAGAMLAPTARLSSSLGEAGAPGAALPDPDGGAAAASAAVAAPAGRGDGAAGGPGPCLYVRASVQVFAQQVRAQYRQDQLLAVRAAHPPPTAAMQERAVHYVLFSQHSSRGELVAALEALRPRAACPINQEQVMSAVVAERAGTERLADVEADIKLRLAWAEAEAPAAEAAAVPATGAGPPRRAARRAVVDPDSWDWDEDEEEEETGEEEHAGGGDGQVLQQPRAEQAQGQGAQQLLPRPQPAPAQATRTGAMVVDAVATVTYEGSSAAAGPHGLAPAGGGQALAKPPPLLPPAPHAGALGGVSDGGGLRDPSALERRCQLLLRLGFPIRLDGRSSSAVGGSGSASGPGGGGSVSVIAAAYADALRAAIASAEVGADEARRQQQREEMGWQAACSGGSGDGGASTVGGGGGGGGTWRRCATLTCMSSAATARLRAQGCHCCCGDMTRAPAPQQVVLAAQQATRNPPPRVATLSGLLRLAHGAPAGSGRAAAAAAAAATAAAGGTAAGEQGDNRATPGTGAGSGSGAHSSCRAPIQEPPDDQPKATAAVPVAVLRSPLRQIQQPPSSPAADGPKPKPQQGHTQQPTPAAIDATAATGTPPRHSRHNTGPLSTAAAPQASCLLALIMGSPASPRPQPPPRSPQHQHGTTPPHGSRGRSLVAPSPRHPCSAGRLTPPQPQPQSRANPRGLSASAGSSGGGGSGGEAGGQRARRTRLSGSIGLFTNTTPDSPQPGSEGQHPWRQSPATLPLQGICSPGPQHHALPEPSACGSERGDAGRRVADLPGAPAAAADKQGQATPRPVEGLAPVAGKRAVPSPPRRGQEQEQGHSSIRSRKRPRLAPYVSQSGGTVTGAAATAAVAVAAATYVAPSKSCYLSALLASSSDEDE</sequence>
<feature type="compositionally biased region" description="Low complexity" evidence="1">
    <location>
        <begin position="48"/>
        <end position="61"/>
    </location>
</feature>
<feature type="region of interest" description="Disordered" evidence="1">
    <location>
        <begin position="411"/>
        <end position="494"/>
    </location>
</feature>
<feature type="compositionally biased region" description="Gly residues" evidence="1">
    <location>
        <begin position="937"/>
        <end position="948"/>
    </location>
</feature>
<organism evidence="2 3">
    <name type="scientific">Chlamydomonas schloesseri</name>
    <dbReference type="NCBI Taxonomy" id="2026947"/>
    <lineage>
        <taxon>Eukaryota</taxon>
        <taxon>Viridiplantae</taxon>
        <taxon>Chlorophyta</taxon>
        <taxon>core chlorophytes</taxon>
        <taxon>Chlorophyceae</taxon>
        <taxon>CS clade</taxon>
        <taxon>Chlamydomonadales</taxon>
        <taxon>Chlamydomonadaceae</taxon>
        <taxon>Chlamydomonas</taxon>
    </lineage>
</organism>
<feature type="compositionally biased region" description="Basic and acidic residues" evidence="1">
    <location>
        <begin position="622"/>
        <end position="632"/>
    </location>
</feature>
<feature type="region of interest" description="Disordered" evidence="1">
    <location>
        <begin position="32"/>
        <end position="74"/>
    </location>
</feature>
<feature type="compositionally biased region" description="Low complexity" evidence="1">
    <location>
        <begin position="1023"/>
        <end position="1038"/>
    </location>
</feature>
<keyword evidence="3" id="KW-1185">Reference proteome</keyword>
<feature type="compositionally biased region" description="Gly residues" evidence="1">
    <location>
        <begin position="640"/>
        <end position="654"/>
    </location>
</feature>
<dbReference type="EMBL" id="JAEHOD010000065">
    <property type="protein sequence ID" value="KAG2432761.1"/>
    <property type="molecule type" value="Genomic_DNA"/>
</dbReference>
<dbReference type="PANTHER" id="PTHR23240">
    <property type="entry name" value="DNA CROSS-LINK REPAIR PROTEIN PSO2/SNM1-RELATED"/>
    <property type="match status" value="1"/>
</dbReference>
<dbReference type="PANTHER" id="PTHR23240:SF31">
    <property type="entry name" value="DNA REPAIR METALLO-BETA-LACTAMASE FAMILY PROTEIN"/>
    <property type="match status" value="1"/>
</dbReference>
<feature type="compositionally biased region" description="Gly residues" evidence="1">
    <location>
        <begin position="215"/>
        <end position="233"/>
    </location>
</feature>
<feature type="compositionally biased region" description="Polar residues" evidence="1">
    <location>
        <begin position="963"/>
        <end position="976"/>
    </location>
</feature>
<dbReference type="AlphaFoldDB" id="A0A835W1L3"/>
<feature type="compositionally biased region" description="Low complexity" evidence="1">
    <location>
        <begin position="464"/>
        <end position="494"/>
    </location>
</feature>
<dbReference type="Gene3D" id="3.60.15.10">
    <property type="entry name" value="Ribonuclease Z/Hydroxyacylglutathione hydrolase-like"/>
    <property type="match status" value="1"/>
</dbReference>
<dbReference type="GO" id="GO:0036297">
    <property type="term" value="P:interstrand cross-link repair"/>
    <property type="evidence" value="ECO:0007669"/>
    <property type="project" value="TreeGrafter"/>
</dbReference>
<evidence type="ECO:0000256" key="1">
    <source>
        <dbReference type="SAM" id="MobiDB-lite"/>
    </source>
</evidence>